<evidence type="ECO:0000313" key="1">
    <source>
        <dbReference type="EMBL" id="ASJ24650.1"/>
    </source>
</evidence>
<dbReference type="EMBL" id="CP022115">
    <property type="protein sequence ID" value="ASJ24650.1"/>
    <property type="molecule type" value="Genomic_DNA"/>
</dbReference>
<sequence>MVAGSHGGKSTIVMEPESWHARCLIRTQVSTGLTGRPATGCTDRGIRSPARSWVLADDHHDRLASIFLSACLLIPECICICTAGISTMPGFAAS</sequence>
<name>A0A248LIN0_9NEIS</name>
<protein>
    <submittedName>
        <fullName evidence="1">Uncharacterized protein</fullName>
    </submittedName>
</protein>
<proteinExistence type="predicted"/>
<accession>A0A248LIN0</accession>
<dbReference type="AlphaFoldDB" id="A0A248LIN0"/>
<evidence type="ECO:0000313" key="2">
    <source>
        <dbReference type="Proteomes" id="UP000197424"/>
    </source>
</evidence>
<gene>
    <name evidence="1" type="ORF">LHGZ1_1819</name>
</gene>
<organism evidence="1 2">
    <name type="scientific">Laribacter hongkongensis</name>
    <dbReference type="NCBI Taxonomy" id="168471"/>
    <lineage>
        <taxon>Bacteria</taxon>
        <taxon>Pseudomonadati</taxon>
        <taxon>Pseudomonadota</taxon>
        <taxon>Betaproteobacteria</taxon>
        <taxon>Neisseriales</taxon>
        <taxon>Aquaspirillaceae</taxon>
        <taxon>Laribacter</taxon>
    </lineage>
</organism>
<dbReference type="Proteomes" id="UP000197424">
    <property type="component" value="Chromosome"/>
</dbReference>
<reference evidence="2" key="1">
    <citation type="submission" date="2017-06" db="EMBL/GenBank/DDBJ databases">
        <title>Whole genome sequence of Laribacter hongkongensis LHGZ1.</title>
        <authorList>
            <person name="Chen D."/>
            <person name="Wu H."/>
            <person name="Chen J."/>
        </authorList>
    </citation>
    <scope>NUCLEOTIDE SEQUENCE [LARGE SCALE GENOMIC DNA]</scope>
    <source>
        <strain evidence="2">LHGZ1</strain>
    </source>
</reference>